<reference evidence="1" key="1">
    <citation type="submission" date="2019-12" db="EMBL/GenBank/DDBJ databases">
        <title>Genome sequencing and annotation of Brassica cretica.</title>
        <authorList>
            <person name="Studholme D.J."/>
            <person name="Sarris P.F."/>
        </authorList>
    </citation>
    <scope>NUCLEOTIDE SEQUENCE</scope>
    <source>
        <strain evidence="1">PFS-001/15</strain>
        <tissue evidence="1">Leaf</tissue>
    </source>
</reference>
<evidence type="ECO:0000313" key="2">
    <source>
        <dbReference type="Proteomes" id="UP000712281"/>
    </source>
</evidence>
<proteinExistence type="predicted"/>
<name>A0A8S9H6W1_BRACR</name>
<accession>A0A8S9H6W1</accession>
<organism evidence="1 2">
    <name type="scientific">Brassica cretica</name>
    <name type="common">Mustard</name>
    <dbReference type="NCBI Taxonomy" id="69181"/>
    <lineage>
        <taxon>Eukaryota</taxon>
        <taxon>Viridiplantae</taxon>
        <taxon>Streptophyta</taxon>
        <taxon>Embryophyta</taxon>
        <taxon>Tracheophyta</taxon>
        <taxon>Spermatophyta</taxon>
        <taxon>Magnoliopsida</taxon>
        <taxon>eudicotyledons</taxon>
        <taxon>Gunneridae</taxon>
        <taxon>Pentapetalae</taxon>
        <taxon>rosids</taxon>
        <taxon>malvids</taxon>
        <taxon>Brassicales</taxon>
        <taxon>Brassicaceae</taxon>
        <taxon>Brassiceae</taxon>
        <taxon>Brassica</taxon>
    </lineage>
</organism>
<evidence type="ECO:0000313" key="1">
    <source>
        <dbReference type="EMBL" id="KAF2552790.1"/>
    </source>
</evidence>
<dbReference type="AlphaFoldDB" id="A0A8S9H6W1"/>
<sequence>MNVYNKVGALATRVVVQSLNRDLVRAWTGHNVRPGLARDWYLRYDLVRAWTGRNVATWYVRGPIVTSTLRPGPCVDRSQRFDLVRARFGRYALIGLDTCPIFSDNWFLVA</sequence>
<dbReference type="Proteomes" id="UP000712281">
    <property type="component" value="Unassembled WGS sequence"/>
</dbReference>
<protein>
    <submittedName>
        <fullName evidence="1">Uncharacterized protein</fullName>
    </submittedName>
</protein>
<gene>
    <name evidence="1" type="ORF">F2Q68_00034297</name>
</gene>
<comment type="caution">
    <text evidence="1">The sequence shown here is derived from an EMBL/GenBank/DDBJ whole genome shotgun (WGS) entry which is preliminary data.</text>
</comment>
<dbReference type="EMBL" id="QGKW02001988">
    <property type="protein sequence ID" value="KAF2552790.1"/>
    <property type="molecule type" value="Genomic_DNA"/>
</dbReference>